<dbReference type="InterPro" id="IPR001650">
    <property type="entry name" value="Helicase_C-like"/>
</dbReference>
<dbReference type="SMART" id="SM00487">
    <property type="entry name" value="DEXDc"/>
    <property type="match status" value="1"/>
</dbReference>
<evidence type="ECO:0000313" key="13">
    <source>
        <dbReference type="EMBL" id="KAH7295050.1"/>
    </source>
</evidence>
<dbReference type="InterPro" id="IPR014014">
    <property type="entry name" value="RNA_helicase_DEAD_Q_motif"/>
</dbReference>
<feature type="region of interest" description="Disordered" evidence="8">
    <location>
        <begin position="46"/>
        <end position="234"/>
    </location>
</feature>
<dbReference type="Pfam" id="PF00271">
    <property type="entry name" value="Helicase_C"/>
    <property type="match status" value="1"/>
</dbReference>
<evidence type="ECO:0000259" key="12">
    <source>
        <dbReference type="PROSITE" id="PS51195"/>
    </source>
</evidence>
<evidence type="ECO:0000256" key="7">
    <source>
        <dbReference type="PROSITE-ProRule" id="PRU00552"/>
    </source>
</evidence>
<accession>A0A8T2RGG2</accession>
<dbReference type="PROSITE" id="PS51192">
    <property type="entry name" value="HELICASE_ATP_BIND_1"/>
    <property type="match status" value="1"/>
</dbReference>
<dbReference type="InterPro" id="IPR027417">
    <property type="entry name" value="P-loop_NTPase"/>
</dbReference>
<dbReference type="Pfam" id="PF00397">
    <property type="entry name" value="WW"/>
    <property type="match status" value="1"/>
</dbReference>
<dbReference type="CDD" id="cd00201">
    <property type="entry name" value="WW"/>
    <property type="match status" value="1"/>
</dbReference>
<dbReference type="InterPro" id="IPR000629">
    <property type="entry name" value="RNA-helicase_DEAD-box_CS"/>
</dbReference>
<feature type="compositionally biased region" description="Low complexity" evidence="8">
    <location>
        <begin position="204"/>
        <end position="216"/>
    </location>
</feature>
<dbReference type="EMBL" id="CM035432">
    <property type="protein sequence ID" value="KAH7295048.1"/>
    <property type="molecule type" value="Genomic_DNA"/>
</dbReference>
<protein>
    <recommendedName>
        <fullName evidence="1">RNA helicase</fullName>
        <ecNumber evidence="1">3.6.4.13</ecNumber>
    </recommendedName>
</protein>
<dbReference type="FunFam" id="3.40.50.300:FF:000008">
    <property type="entry name" value="ATP-dependent RNA helicase RhlB"/>
    <property type="match status" value="1"/>
</dbReference>
<dbReference type="GO" id="GO:0005524">
    <property type="term" value="F:ATP binding"/>
    <property type="evidence" value="ECO:0007669"/>
    <property type="project" value="UniProtKB-KW"/>
</dbReference>
<feature type="domain" description="WW" evidence="9">
    <location>
        <begin position="17"/>
        <end position="51"/>
    </location>
</feature>
<name>A0A8T2RGG2_CERRI</name>
<dbReference type="PROSITE" id="PS50020">
    <property type="entry name" value="WW_DOMAIN_2"/>
    <property type="match status" value="1"/>
</dbReference>
<evidence type="ECO:0000256" key="8">
    <source>
        <dbReference type="SAM" id="MobiDB-lite"/>
    </source>
</evidence>
<keyword evidence="4" id="KW-0378">Hydrolase</keyword>
<dbReference type="PROSITE" id="PS51194">
    <property type="entry name" value="HELICASE_CTER"/>
    <property type="match status" value="1"/>
</dbReference>
<comment type="caution">
    <text evidence="13">The sequence shown here is derived from an EMBL/GenBank/DDBJ whole genome shotgun (WGS) entry which is preliminary data.</text>
</comment>
<dbReference type="Proteomes" id="UP000825935">
    <property type="component" value="Chromosome 27"/>
</dbReference>
<evidence type="ECO:0000259" key="11">
    <source>
        <dbReference type="PROSITE" id="PS51194"/>
    </source>
</evidence>
<dbReference type="EMBL" id="CM035432">
    <property type="protein sequence ID" value="KAH7295050.1"/>
    <property type="molecule type" value="Genomic_DNA"/>
</dbReference>
<organism evidence="13 14">
    <name type="scientific">Ceratopteris richardii</name>
    <name type="common">Triangle waterfern</name>
    <dbReference type="NCBI Taxonomy" id="49495"/>
    <lineage>
        <taxon>Eukaryota</taxon>
        <taxon>Viridiplantae</taxon>
        <taxon>Streptophyta</taxon>
        <taxon>Embryophyta</taxon>
        <taxon>Tracheophyta</taxon>
        <taxon>Polypodiopsida</taxon>
        <taxon>Polypodiidae</taxon>
        <taxon>Polypodiales</taxon>
        <taxon>Pteridineae</taxon>
        <taxon>Pteridaceae</taxon>
        <taxon>Parkerioideae</taxon>
        <taxon>Ceratopteris</taxon>
    </lineage>
</organism>
<sequence>MATAAVNSGVHFAPNDPTLPPPWKALVDGSTGYIYYWNTETNVTQYEKPLPQPPPQSGPPLPVGPPPVNAPQTQMQVPNVDSKKGPVDVNGGGFSDNSAANSGTRNPSISHGQGMHGISNGTHPSGMVSNGQPANPGTTQGSMYGNYSSHPSGHAGGHMSSGHGIGSTQHASHMSAGAPRSASGMSGAPMQMNSGDASYGGGRSSLRSGPGGPQQSMVGGMHANSNRSMHNGPAISVPMQPKLAVLPVPQRQQAVSGMHTPVQSRHHHHGGTGGPVPSGPGPYKRAASDFEPEPMKRPRMQSYAESVPILDVDSYRRQHEITVAGDNVPPPIMNFENANFPVEITRELRTAGFLAPTPIQAQSWPIAFQGRDVVAIAKTGSGKTLGYLLPAFLHLGQMRVNPQLGPVVLVLSPTRELATQIQDEAIKFGKSSRISCTCVYGGAPKAPQLRDLDRGASIVIATPGRLNDFLEMRRVSLRQVSYLVLDEADRMLDMGFEPQIRKIVKEIPRRRQTLMFTATWPKEVRKIAEDLLSNPAQVNIGNTDELVANKAITQYVEVVMPYEKQGKLERLLRSQEPGSKIIIFCSTKKMCDQLARSLGRGFGAAAIHGDKSQFERDQVLSQFKAGRYPILVATDVAARGLDIKDIRVVINFDFPTGVEDYVHRIGRTGRAGATGIAYSFFTEQDAKHAKELIGVLEGANQKVPVELREFAARSFYPKRGGRWESGSAGSRDGYSGSFGGGGRGGGRNESFGGRGGWVAGPGGHFDRKERPVVDRFTDRERFNEKSLNRDRYSDDRSRGREMTRRFNSRDRGRSYSRSPSRSWERSRSRSRTRSPSRSHSPSRSRSYDRYSDDRKRWSPYRVHSPYRSRSPGSRSPPPHSHSPPNKHGKATATAGLVDSKIDERKPSVEMEMPSSRDMNYSSAHNVAELEPESGPNTESDLLDPETDPSLEVANAVDPRTDGHVGEVIDQVADIPILVVSDKE</sequence>
<dbReference type="Gene3D" id="3.40.50.300">
    <property type="entry name" value="P-loop containing nucleotide triphosphate hydrolases"/>
    <property type="match status" value="2"/>
</dbReference>
<feature type="domain" description="Helicase ATP-binding" evidence="10">
    <location>
        <begin position="364"/>
        <end position="538"/>
    </location>
</feature>
<evidence type="ECO:0000256" key="3">
    <source>
        <dbReference type="ARBA" id="ARBA00022741"/>
    </source>
</evidence>
<feature type="region of interest" description="Disordered" evidence="8">
    <location>
        <begin position="787"/>
        <end position="952"/>
    </location>
</feature>
<keyword evidence="6" id="KW-0067">ATP-binding</keyword>
<keyword evidence="2" id="KW-0150">Chloroplast</keyword>
<dbReference type="PANTHER" id="PTHR47958">
    <property type="entry name" value="ATP-DEPENDENT RNA HELICASE DBP3"/>
    <property type="match status" value="1"/>
</dbReference>
<gene>
    <name evidence="13" type="ORF">KP509_27G030300</name>
</gene>
<evidence type="ECO:0000256" key="1">
    <source>
        <dbReference type="ARBA" id="ARBA00012552"/>
    </source>
</evidence>
<dbReference type="InterPro" id="IPR036020">
    <property type="entry name" value="WW_dom_sf"/>
</dbReference>
<dbReference type="SUPFAM" id="SSF51045">
    <property type="entry name" value="WW domain"/>
    <property type="match status" value="1"/>
</dbReference>
<feature type="compositionally biased region" description="Basic residues" evidence="8">
    <location>
        <begin position="828"/>
        <end position="842"/>
    </location>
</feature>
<feature type="region of interest" description="Disordered" evidence="8">
    <location>
        <begin position="721"/>
        <end position="772"/>
    </location>
</feature>
<evidence type="ECO:0000256" key="4">
    <source>
        <dbReference type="ARBA" id="ARBA00022801"/>
    </source>
</evidence>
<feature type="compositionally biased region" description="Low complexity" evidence="8">
    <location>
        <begin position="863"/>
        <end position="873"/>
    </location>
</feature>
<evidence type="ECO:0000259" key="10">
    <source>
        <dbReference type="PROSITE" id="PS51192"/>
    </source>
</evidence>
<keyword evidence="3" id="KW-0547">Nucleotide-binding</keyword>
<feature type="compositionally biased region" description="Basic and acidic residues" evidence="8">
    <location>
        <begin position="845"/>
        <end position="856"/>
    </location>
</feature>
<keyword evidence="2" id="KW-0934">Plastid</keyword>
<feature type="compositionally biased region" description="Basic and acidic residues" evidence="8">
    <location>
        <begin position="899"/>
        <end position="908"/>
    </location>
</feature>
<dbReference type="InterPro" id="IPR014001">
    <property type="entry name" value="Helicase_ATP-bd"/>
</dbReference>
<dbReference type="EC" id="3.6.4.13" evidence="1"/>
<evidence type="ECO:0000256" key="2">
    <source>
        <dbReference type="ARBA" id="ARBA00022528"/>
    </source>
</evidence>
<feature type="compositionally biased region" description="Polar residues" evidence="8">
    <location>
        <begin position="95"/>
        <end position="111"/>
    </location>
</feature>
<feature type="domain" description="DEAD-box RNA helicase Q" evidence="12">
    <location>
        <begin position="333"/>
        <end position="361"/>
    </location>
</feature>
<feature type="compositionally biased region" description="Polar residues" evidence="8">
    <location>
        <begin position="119"/>
        <end position="147"/>
    </location>
</feature>
<dbReference type="EMBL" id="CM035432">
    <property type="protein sequence ID" value="KAH7295051.1"/>
    <property type="molecule type" value="Genomic_DNA"/>
</dbReference>
<dbReference type="InterPro" id="IPR011545">
    <property type="entry name" value="DEAD/DEAH_box_helicase_dom"/>
</dbReference>
<evidence type="ECO:0000259" key="9">
    <source>
        <dbReference type="PROSITE" id="PS50020"/>
    </source>
</evidence>
<feature type="compositionally biased region" description="Polar residues" evidence="8">
    <location>
        <begin position="70"/>
        <end position="79"/>
    </location>
</feature>
<dbReference type="CDD" id="cd18787">
    <property type="entry name" value="SF2_C_DEAD"/>
    <property type="match status" value="1"/>
</dbReference>
<evidence type="ECO:0000256" key="6">
    <source>
        <dbReference type="ARBA" id="ARBA00022840"/>
    </source>
</evidence>
<dbReference type="PROSITE" id="PS01159">
    <property type="entry name" value="WW_DOMAIN_1"/>
    <property type="match status" value="1"/>
</dbReference>
<dbReference type="GO" id="GO:0003676">
    <property type="term" value="F:nucleic acid binding"/>
    <property type="evidence" value="ECO:0007669"/>
    <property type="project" value="InterPro"/>
</dbReference>
<feature type="compositionally biased region" description="Pro residues" evidence="8">
    <location>
        <begin position="50"/>
        <end position="69"/>
    </location>
</feature>
<keyword evidence="5" id="KW-0347">Helicase</keyword>
<dbReference type="PROSITE" id="PS00039">
    <property type="entry name" value="DEAD_ATP_HELICASE"/>
    <property type="match status" value="1"/>
</dbReference>
<feature type="compositionally biased region" description="Basic and acidic residues" evidence="8">
    <location>
        <begin position="787"/>
        <end position="813"/>
    </location>
</feature>
<dbReference type="Pfam" id="PF00270">
    <property type="entry name" value="DEAD"/>
    <property type="match status" value="1"/>
</dbReference>
<dbReference type="FunFam" id="3.40.50.300:FF:000079">
    <property type="entry name" value="probable ATP-dependent RNA helicase DDX17"/>
    <property type="match status" value="1"/>
</dbReference>
<feature type="region of interest" description="Disordered" evidence="8">
    <location>
        <begin position="250"/>
        <end position="301"/>
    </location>
</feature>
<feature type="compositionally biased region" description="Low complexity" evidence="8">
    <location>
        <begin position="148"/>
        <end position="162"/>
    </location>
</feature>
<dbReference type="PROSITE" id="PS51195">
    <property type="entry name" value="Q_MOTIF"/>
    <property type="match status" value="1"/>
</dbReference>
<dbReference type="GO" id="GO:0016787">
    <property type="term" value="F:hydrolase activity"/>
    <property type="evidence" value="ECO:0007669"/>
    <property type="project" value="UniProtKB-KW"/>
</dbReference>
<dbReference type="Gene3D" id="2.20.70.10">
    <property type="match status" value="1"/>
</dbReference>
<keyword evidence="14" id="KW-1185">Reference proteome</keyword>
<dbReference type="SUPFAM" id="SSF52540">
    <property type="entry name" value="P-loop containing nucleoside triphosphate hydrolases"/>
    <property type="match status" value="1"/>
</dbReference>
<dbReference type="SMART" id="SM00456">
    <property type="entry name" value="WW"/>
    <property type="match status" value="1"/>
</dbReference>
<dbReference type="OMA" id="MNGRATH"/>
<feature type="domain" description="Helicase C-terminal" evidence="11">
    <location>
        <begin position="567"/>
        <end position="711"/>
    </location>
</feature>
<reference evidence="13 14" key="1">
    <citation type="submission" date="2021-08" db="EMBL/GenBank/DDBJ databases">
        <title>WGS assembly of Ceratopteris richardii.</title>
        <authorList>
            <person name="Marchant D.B."/>
            <person name="Chen G."/>
            <person name="Jenkins J."/>
            <person name="Shu S."/>
            <person name="Leebens-Mack J."/>
            <person name="Grimwood J."/>
            <person name="Schmutz J."/>
            <person name="Soltis P."/>
            <person name="Soltis D."/>
            <person name="Chen Z.-H."/>
        </authorList>
    </citation>
    <scope>NUCLEOTIDE SEQUENCE [LARGE SCALE GENOMIC DNA]</scope>
    <source>
        <strain evidence="13">Whitten #5841</strain>
        <tissue evidence="13">Leaf</tissue>
    </source>
</reference>
<feature type="compositionally biased region" description="Gly residues" evidence="8">
    <location>
        <begin position="736"/>
        <end position="763"/>
    </location>
</feature>
<evidence type="ECO:0000256" key="5">
    <source>
        <dbReference type="ARBA" id="ARBA00022806"/>
    </source>
</evidence>
<dbReference type="OrthoDB" id="196131at2759"/>
<proteinExistence type="predicted"/>
<dbReference type="GO" id="GO:0003724">
    <property type="term" value="F:RNA helicase activity"/>
    <property type="evidence" value="ECO:0007669"/>
    <property type="project" value="UniProtKB-EC"/>
</dbReference>
<feature type="region of interest" description="Disordered" evidence="8">
    <location>
        <begin position="1"/>
        <end position="20"/>
    </location>
</feature>
<evidence type="ECO:0000313" key="14">
    <source>
        <dbReference type="Proteomes" id="UP000825935"/>
    </source>
</evidence>
<dbReference type="SMART" id="SM00490">
    <property type="entry name" value="HELICc"/>
    <property type="match status" value="1"/>
</dbReference>
<feature type="short sequence motif" description="Q motif" evidence="7">
    <location>
        <begin position="333"/>
        <end position="361"/>
    </location>
</feature>
<dbReference type="InterPro" id="IPR001202">
    <property type="entry name" value="WW_dom"/>
</dbReference>
<dbReference type="AlphaFoldDB" id="A0A8T2RGG2"/>